<reference evidence="1" key="2">
    <citation type="submission" date="2021-03" db="UniProtKB">
        <authorList>
            <consortium name="EnsemblPlants"/>
        </authorList>
    </citation>
    <scope>IDENTIFICATION</scope>
</reference>
<keyword evidence="2" id="KW-1185">Reference proteome</keyword>
<reference evidence="1" key="1">
    <citation type="submission" date="2018-11" db="EMBL/GenBank/DDBJ databases">
        <authorList>
            <person name="Grassa J C."/>
        </authorList>
    </citation>
    <scope>NUCLEOTIDE SEQUENCE [LARGE SCALE GENOMIC DNA]</scope>
</reference>
<evidence type="ECO:0000313" key="1">
    <source>
        <dbReference type="EnsemblPlants" id="cds.evm.model.01.2499"/>
    </source>
</evidence>
<dbReference type="EnsemblPlants" id="evm.model.01.2499">
    <property type="protein sequence ID" value="cds.evm.model.01.2499"/>
    <property type="gene ID" value="evm.TU.01.2499"/>
</dbReference>
<sequence length="97" mass="11036">MAMKTTLIEKPIPSCSIYHLSFSSSLFIVFSPSPSSTTIDPKSKTGGWLVRLPTRTDHNHCGVRLRPTSLSTNKGQTYRERDKWQIYSDFVDDEQRG</sequence>
<proteinExistence type="predicted"/>
<organism evidence="1 2">
    <name type="scientific">Cannabis sativa</name>
    <name type="common">Hemp</name>
    <name type="synonym">Marijuana</name>
    <dbReference type="NCBI Taxonomy" id="3483"/>
    <lineage>
        <taxon>Eukaryota</taxon>
        <taxon>Viridiplantae</taxon>
        <taxon>Streptophyta</taxon>
        <taxon>Embryophyta</taxon>
        <taxon>Tracheophyta</taxon>
        <taxon>Spermatophyta</taxon>
        <taxon>Magnoliopsida</taxon>
        <taxon>eudicotyledons</taxon>
        <taxon>Gunneridae</taxon>
        <taxon>Pentapetalae</taxon>
        <taxon>rosids</taxon>
        <taxon>fabids</taxon>
        <taxon>Rosales</taxon>
        <taxon>Cannabaceae</taxon>
        <taxon>Cannabis</taxon>
    </lineage>
</organism>
<name>A0A803NLE7_CANSA</name>
<dbReference type="AlphaFoldDB" id="A0A803NLE7"/>
<dbReference type="Proteomes" id="UP000596661">
    <property type="component" value="Chromosome 1"/>
</dbReference>
<protein>
    <submittedName>
        <fullName evidence="1">Uncharacterized protein</fullName>
    </submittedName>
</protein>
<dbReference type="Gramene" id="evm.model.01.2499">
    <property type="protein sequence ID" value="cds.evm.model.01.2499"/>
    <property type="gene ID" value="evm.TU.01.2499"/>
</dbReference>
<evidence type="ECO:0000313" key="2">
    <source>
        <dbReference type="Proteomes" id="UP000596661"/>
    </source>
</evidence>
<accession>A0A803NLE7</accession>
<dbReference type="EMBL" id="UZAU01000073">
    <property type="status" value="NOT_ANNOTATED_CDS"/>
    <property type="molecule type" value="Genomic_DNA"/>
</dbReference>